<evidence type="ECO:0000256" key="11">
    <source>
        <dbReference type="ARBA" id="ARBA00022984"/>
    </source>
</evidence>
<evidence type="ECO:0000256" key="9">
    <source>
        <dbReference type="ARBA" id="ARBA00022801"/>
    </source>
</evidence>
<dbReference type="InterPro" id="IPR050396">
    <property type="entry name" value="Glycosyltr_51/Transpeptidase"/>
</dbReference>
<keyword evidence="5" id="KW-0645">Protease</keyword>
<dbReference type="InterPro" id="IPR001460">
    <property type="entry name" value="PCN-bd_Tpept"/>
</dbReference>
<comment type="catalytic activity">
    <reaction evidence="17">
        <text>[GlcNAc-(1-&gt;4)-Mur2Ac(oyl-L-Ala-gamma-D-Glu-L-Lys-D-Ala-D-Ala)](n)-di-trans,octa-cis-undecaprenyl diphosphate + beta-D-GlcNAc-(1-&gt;4)-Mur2Ac(oyl-L-Ala-gamma-D-Glu-L-Lys-D-Ala-D-Ala)-di-trans,octa-cis-undecaprenyl diphosphate = [GlcNAc-(1-&gt;4)-Mur2Ac(oyl-L-Ala-gamma-D-Glu-L-Lys-D-Ala-D-Ala)](n+1)-di-trans,octa-cis-undecaprenyl diphosphate + di-trans,octa-cis-undecaprenyl diphosphate + H(+)</text>
        <dbReference type="Rhea" id="RHEA:23708"/>
        <dbReference type="Rhea" id="RHEA-COMP:9602"/>
        <dbReference type="Rhea" id="RHEA-COMP:9603"/>
        <dbReference type="ChEBI" id="CHEBI:15378"/>
        <dbReference type="ChEBI" id="CHEBI:58405"/>
        <dbReference type="ChEBI" id="CHEBI:60033"/>
        <dbReference type="ChEBI" id="CHEBI:78435"/>
        <dbReference type="EC" id="2.4.99.28"/>
    </reaction>
</comment>
<dbReference type="Pfam" id="PF00905">
    <property type="entry name" value="Transpeptidase"/>
    <property type="match status" value="1"/>
</dbReference>
<evidence type="ECO:0000259" key="19">
    <source>
        <dbReference type="Pfam" id="PF00912"/>
    </source>
</evidence>
<keyword evidence="3" id="KW-1003">Cell membrane</keyword>
<sequence>MGFSTYFTYQAKTADVQNIKSSLQTKTNIYDQSNQKAGELYAQKGTYVDLNAISKSVQDAVISTEDRTFYTNPGFSIKGILRSAVSLVIHRGEITGGGSTITQQLAKNTLLTQKQTIMRKAQEIFLAVQLNKVYSKQDILAMYLNNAYFGNGIWGVQDAAKRYFNKNASQLDASEGATIAAMLRSPSFYNPVDHMDNAISRRNLILGLMVDNNKLTQAQATAAKGEQLVISDGYSANNAQKYPSFFDAVIEEAEKDGIKADDLMNKGYKVYTTLNQTYQTKLEQSFDQDWAFPANAADGRQVQGASVVVDPKTGGVLAVVGSRGEHVFLGYNYATQLQRSPGSTIKPLMVYTPALESGYHYDSILVDKKQSYGKNNYTPNNATDTYQGSVPMYTALAQSLNAPAVWLLNKIGVSKGVSSLERFGIDLKQQDQNLAAALGGVETGFSPLTMARAYSAFASGGTLPETHFIRKIVDATGQTVVDNTDTKSKRIITSKIAKEMTSMMIGTFKDGTGQTAAPSGYTVAGKTGSTEVPSNWGYGTKDQWVVGYTPDMVVATWIGFPSTDAQHFLQGTSENGVAPIFKLEMENLLPNSPQTQFNTKDAKELAEVQTPSESTSDTWNNLQDGIKNGLDTARDTVGEWYNNVKSWFE</sequence>
<dbReference type="InterPro" id="IPR036950">
    <property type="entry name" value="PBP_transglycosylase"/>
</dbReference>
<comment type="similarity">
    <text evidence="2">In the N-terminal section; belongs to the glycosyltransferase 51 family.</text>
</comment>
<keyword evidence="13" id="KW-0472">Membrane</keyword>
<dbReference type="Pfam" id="PF00912">
    <property type="entry name" value="Transgly"/>
    <property type="match status" value="1"/>
</dbReference>
<evidence type="ECO:0000256" key="16">
    <source>
        <dbReference type="ARBA" id="ARBA00034000"/>
    </source>
</evidence>
<dbReference type="GO" id="GO:0009252">
    <property type="term" value="P:peptidoglycan biosynthetic process"/>
    <property type="evidence" value="ECO:0007669"/>
    <property type="project" value="UniProtKB-KW"/>
</dbReference>
<organism evidence="20 21">
    <name type="scientific">Lacticaseibacillus saniviri JCM 17471 = DSM 24301</name>
    <dbReference type="NCBI Taxonomy" id="1293598"/>
    <lineage>
        <taxon>Bacteria</taxon>
        <taxon>Bacillati</taxon>
        <taxon>Bacillota</taxon>
        <taxon>Bacilli</taxon>
        <taxon>Lactobacillales</taxon>
        <taxon>Lactobacillaceae</taxon>
        <taxon>Lacticaseibacillus</taxon>
    </lineage>
</organism>
<keyword evidence="11" id="KW-0573">Peptidoglycan synthesis</keyword>
<dbReference type="AlphaFoldDB" id="A0A0R2MSZ3"/>
<dbReference type="PATRIC" id="fig|1293598.4.peg.1003"/>
<dbReference type="Gene3D" id="6.20.370.110">
    <property type="match status" value="1"/>
</dbReference>
<dbReference type="Gene3D" id="3.40.710.10">
    <property type="entry name" value="DD-peptidase/beta-lactamase superfamily"/>
    <property type="match status" value="1"/>
</dbReference>
<keyword evidence="9" id="KW-0378">Hydrolase</keyword>
<feature type="domain" description="Glycosyl transferase family 51" evidence="19">
    <location>
        <begin position="38"/>
        <end position="209"/>
    </location>
</feature>
<dbReference type="EMBL" id="JQCE01000034">
    <property type="protein sequence ID" value="KRO16680.1"/>
    <property type="molecule type" value="Genomic_DNA"/>
</dbReference>
<keyword evidence="12" id="KW-1133">Transmembrane helix</keyword>
<dbReference type="NCBIfam" id="TIGR02074">
    <property type="entry name" value="PBP_1a_fam"/>
    <property type="match status" value="1"/>
</dbReference>
<keyword evidence="7" id="KW-0808">Transferase</keyword>
<keyword evidence="14" id="KW-0511">Multifunctional enzyme</keyword>
<dbReference type="GO" id="GO:0009002">
    <property type="term" value="F:serine-type D-Ala-D-Ala carboxypeptidase activity"/>
    <property type="evidence" value="ECO:0007669"/>
    <property type="project" value="UniProtKB-EC"/>
</dbReference>
<dbReference type="SUPFAM" id="SSF53955">
    <property type="entry name" value="Lysozyme-like"/>
    <property type="match status" value="1"/>
</dbReference>
<dbReference type="InterPro" id="IPR023346">
    <property type="entry name" value="Lysozyme-like_dom_sf"/>
</dbReference>
<keyword evidence="21" id="KW-1185">Reference proteome</keyword>
<dbReference type="GO" id="GO:0008658">
    <property type="term" value="F:penicillin binding"/>
    <property type="evidence" value="ECO:0007669"/>
    <property type="project" value="InterPro"/>
</dbReference>
<dbReference type="PANTHER" id="PTHR32282:SF32">
    <property type="entry name" value="PENICILLIN-BINDING PROTEIN 2A"/>
    <property type="match status" value="1"/>
</dbReference>
<evidence type="ECO:0000256" key="17">
    <source>
        <dbReference type="ARBA" id="ARBA00049902"/>
    </source>
</evidence>
<keyword evidence="4" id="KW-0121">Carboxypeptidase</keyword>
<evidence type="ECO:0000256" key="10">
    <source>
        <dbReference type="ARBA" id="ARBA00022960"/>
    </source>
</evidence>
<evidence type="ECO:0000256" key="8">
    <source>
        <dbReference type="ARBA" id="ARBA00022692"/>
    </source>
</evidence>
<reference evidence="20 21" key="1">
    <citation type="journal article" date="2015" name="Genome Announc.">
        <title>Expanding the biotechnology potential of lactobacilli through comparative genomics of 213 strains and associated genera.</title>
        <authorList>
            <person name="Sun Z."/>
            <person name="Harris H.M."/>
            <person name="McCann A."/>
            <person name="Guo C."/>
            <person name="Argimon S."/>
            <person name="Zhang W."/>
            <person name="Yang X."/>
            <person name="Jeffery I.B."/>
            <person name="Cooney J.C."/>
            <person name="Kagawa T.F."/>
            <person name="Liu W."/>
            <person name="Song Y."/>
            <person name="Salvetti E."/>
            <person name="Wrobel A."/>
            <person name="Rasinkangas P."/>
            <person name="Parkhill J."/>
            <person name="Rea M.C."/>
            <person name="O'Sullivan O."/>
            <person name="Ritari J."/>
            <person name="Douillard F.P."/>
            <person name="Paul Ross R."/>
            <person name="Yang R."/>
            <person name="Briner A.E."/>
            <person name="Felis G.E."/>
            <person name="de Vos W.M."/>
            <person name="Barrangou R."/>
            <person name="Klaenhammer T.R."/>
            <person name="Caufield P.W."/>
            <person name="Cui Y."/>
            <person name="Zhang H."/>
            <person name="O'Toole P.W."/>
        </authorList>
    </citation>
    <scope>NUCLEOTIDE SEQUENCE [LARGE SCALE GENOMIC DNA]</scope>
    <source>
        <strain evidence="20 21">DSM 24301</strain>
    </source>
</reference>
<evidence type="ECO:0000256" key="5">
    <source>
        <dbReference type="ARBA" id="ARBA00022670"/>
    </source>
</evidence>
<protein>
    <submittedName>
        <fullName evidence="20">Penicillin-binding protein</fullName>
    </submittedName>
</protein>
<dbReference type="FunFam" id="1.10.3810.10:FF:000001">
    <property type="entry name" value="Penicillin-binding protein 1A"/>
    <property type="match status" value="1"/>
</dbReference>
<dbReference type="GO" id="GO:0071555">
    <property type="term" value="P:cell wall organization"/>
    <property type="evidence" value="ECO:0007669"/>
    <property type="project" value="UniProtKB-KW"/>
</dbReference>
<dbReference type="GO" id="GO:0006508">
    <property type="term" value="P:proteolysis"/>
    <property type="evidence" value="ECO:0007669"/>
    <property type="project" value="UniProtKB-KW"/>
</dbReference>
<dbReference type="SUPFAM" id="SSF56601">
    <property type="entry name" value="beta-lactamase/transpeptidase-like"/>
    <property type="match status" value="1"/>
</dbReference>
<evidence type="ECO:0000256" key="2">
    <source>
        <dbReference type="ARBA" id="ARBA00007739"/>
    </source>
</evidence>
<dbReference type="GO" id="GO:0008360">
    <property type="term" value="P:regulation of cell shape"/>
    <property type="evidence" value="ECO:0007669"/>
    <property type="project" value="UniProtKB-KW"/>
</dbReference>
<accession>A0A0R2MSZ3</accession>
<feature type="domain" description="Penicillin-binding protein transpeptidase" evidence="18">
    <location>
        <begin position="304"/>
        <end position="551"/>
    </location>
</feature>
<evidence type="ECO:0000256" key="7">
    <source>
        <dbReference type="ARBA" id="ARBA00022679"/>
    </source>
</evidence>
<dbReference type="GO" id="GO:0030288">
    <property type="term" value="C:outer membrane-bounded periplasmic space"/>
    <property type="evidence" value="ECO:0007669"/>
    <property type="project" value="TreeGrafter"/>
</dbReference>
<comment type="similarity">
    <text evidence="1">In the C-terminal section; belongs to the transpeptidase family.</text>
</comment>
<dbReference type="GO" id="GO:0008955">
    <property type="term" value="F:peptidoglycan glycosyltransferase activity"/>
    <property type="evidence" value="ECO:0007669"/>
    <property type="project" value="UniProtKB-EC"/>
</dbReference>
<dbReference type="STRING" id="1293598.IV56_GL000953"/>
<evidence type="ECO:0000256" key="14">
    <source>
        <dbReference type="ARBA" id="ARBA00023268"/>
    </source>
</evidence>
<comment type="catalytic activity">
    <reaction evidence="16">
        <text>Preferential cleavage: (Ac)2-L-Lys-D-Ala-|-D-Ala. Also transpeptidation of peptidyl-alanyl moieties that are N-acyl substituents of D-alanine.</text>
        <dbReference type="EC" id="3.4.16.4"/>
    </reaction>
</comment>
<evidence type="ECO:0000256" key="4">
    <source>
        <dbReference type="ARBA" id="ARBA00022645"/>
    </source>
</evidence>
<keyword evidence="8" id="KW-0812">Transmembrane</keyword>
<dbReference type="Gene3D" id="1.10.3810.10">
    <property type="entry name" value="Biosynthetic peptidoglycan transglycosylase-like"/>
    <property type="match status" value="1"/>
</dbReference>
<evidence type="ECO:0000256" key="13">
    <source>
        <dbReference type="ARBA" id="ARBA00023136"/>
    </source>
</evidence>
<dbReference type="Proteomes" id="UP000050969">
    <property type="component" value="Unassembled WGS sequence"/>
</dbReference>
<dbReference type="PANTHER" id="PTHR32282">
    <property type="entry name" value="BINDING PROTEIN TRANSPEPTIDASE, PUTATIVE-RELATED"/>
    <property type="match status" value="1"/>
</dbReference>
<evidence type="ECO:0000256" key="12">
    <source>
        <dbReference type="ARBA" id="ARBA00022989"/>
    </source>
</evidence>
<keyword evidence="6" id="KW-0328">Glycosyltransferase</keyword>
<name>A0A0R2MSZ3_9LACO</name>
<dbReference type="InterPro" id="IPR001264">
    <property type="entry name" value="Glyco_trans_51"/>
</dbReference>
<evidence type="ECO:0000313" key="20">
    <source>
        <dbReference type="EMBL" id="KRO16680.1"/>
    </source>
</evidence>
<comment type="caution">
    <text evidence="20">The sequence shown here is derived from an EMBL/GenBank/DDBJ whole genome shotgun (WGS) entry which is preliminary data.</text>
</comment>
<evidence type="ECO:0000313" key="21">
    <source>
        <dbReference type="Proteomes" id="UP000050969"/>
    </source>
</evidence>
<keyword evidence="15" id="KW-0961">Cell wall biogenesis/degradation</keyword>
<evidence type="ECO:0000256" key="3">
    <source>
        <dbReference type="ARBA" id="ARBA00022475"/>
    </source>
</evidence>
<evidence type="ECO:0000259" key="18">
    <source>
        <dbReference type="Pfam" id="PF00905"/>
    </source>
</evidence>
<keyword evidence="10" id="KW-0133">Cell shape</keyword>
<evidence type="ECO:0000256" key="15">
    <source>
        <dbReference type="ARBA" id="ARBA00023316"/>
    </source>
</evidence>
<evidence type="ECO:0000256" key="6">
    <source>
        <dbReference type="ARBA" id="ARBA00022676"/>
    </source>
</evidence>
<dbReference type="InterPro" id="IPR012338">
    <property type="entry name" value="Beta-lactam/transpept-like"/>
</dbReference>
<gene>
    <name evidence="20" type="ORF">IV56_GL000953</name>
</gene>
<proteinExistence type="inferred from homology"/>
<evidence type="ECO:0000256" key="1">
    <source>
        <dbReference type="ARBA" id="ARBA00007090"/>
    </source>
</evidence>